<name>A0A0E3EYR9_9CAUD</name>
<feature type="domain" description="DUF7201" evidence="2">
    <location>
        <begin position="6"/>
        <end position="126"/>
    </location>
</feature>
<proteinExistence type="predicted"/>
<dbReference type="SUPFAM" id="SSF57997">
    <property type="entry name" value="Tropomyosin"/>
    <property type="match status" value="1"/>
</dbReference>
<dbReference type="Proteomes" id="UP000185366">
    <property type="component" value="Segment"/>
</dbReference>
<dbReference type="Pfam" id="PF23831">
    <property type="entry name" value="DUF7201"/>
    <property type="match status" value="1"/>
</dbReference>
<feature type="coiled-coil region" evidence="1">
    <location>
        <begin position="8"/>
        <end position="81"/>
    </location>
</feature>
<dbReference type="EMBL" id="KJ019048">
    <property type="protein sequence ID" value="AIX19182.1"/>
    <property type="molecule type" value="Genomic_DNA"/>
</dbReference>
<reference evidence="3 4" key="1">
    <citation type="submission" date="2013-12" db="EMBL/GenBank/DDBJ databases">
        <title>Ecological redundancy of diverse viral populations within a natural community.</title>
        <authorList>
            <person name="Gregory A.C."/>
            <person name="LaButti K."/>
            <person name="Copeland A."/>
            <person name="Woyke T."/>
            <person name="Sullivan M.B."/>
        </authorList>
    </citation>
    <scope>NUCLEOTIDE SEQUENCE [LARGE SCALE GENOMIC DNA]</scope>
    <source>
        <strain evidence="3">Syn7803C75</strain>
    </source>
</reference>
<evidence type="ECO:0000313" key="3">
    <source>
        <dbReference type="EMBL" id="AIX19182.1"/>
    </source>
</evidence>
<evidence type="ECO:0000259" key="2">
    <source>
        <dbReference type="Pfam" id="PF23831"/>
    </source>
</evidence>
<sequence>MAFGLGKLNTLEAKLDIYEDLSKEMLDKLERAVDRISENSNRVAIMLERHENRLDESDRTHDTLMKLLSKVEQKIDDVENKVGEIQKFRWVTVGIAVAVATVFQLSTPLSRLTPSDPSAIVGSSQVSYELHRDQVRQPSVV</sequence>
<evidence type="ECO:0000256" key="1">
    <source>
        <dbReference type="SAM" id="Coils"/>
    </source>
</evidence>
<evidence type="ECO:0000313" key="4">
    <source>
        <dbReference type="Proteomes" id="UP000185366"/>
    </source>
</evidence>
<organism evidence="3 4">
    <name type="scientific">Synechococcus phage ACG-2014d</name>
    <dbReference type="NCBI Taxonomy" id="1493509"/>
    <lineage>
        <taxon>Viruses</taxon>
        <taxon>Duplodnaviria</taxon>
        <taxon>Heunggongvirae</taxon>
        <taxon>Uroviricota</taxon>
        <taxon>Caudoviricetes</taxon>
        <taxon>Pantevenvirales</taxon>
        <taxon>Kyanoviridae</taxon>
        <taxon>Lowelvirus</taxon>
        <taxon>Lowelvirus tuscon4d</taxon>
    </lineage>
</organism>
<accession>A0A0E3EYR9</accession>
<protein>
    <recommendedName>
        <fullName evidence="2">DUF7201 domain-containing protein</fullName>
    </recommendedName>
</protein>
<dbReference type="InterPro" id="IPR055625">
    <property type="entry name" value="DUF7201"/>
</dbReference>
<keyword evidence="1" id="KW-0175">Coiled coil</keyword>
<gene>
    <name evidence="3" type="ORF">Syn7803C75_160</name>
</gene>